<dbReference type="Pfam" id="PF18859">
    <property type="entry name" value="acVLRF1"/>
    <property type="match status" value="1"/>
</dbReference>
<reference evidence="3 4" key="1">
    <citation type="submission" date="2020-07" db="EMBL/GenBank/DDBJ databases">
        <title>Sequencing the genomes of 1000 actinobacteria strains.</title>
        <authorList>
            <person name="Klenk H.-P."/>
        </authorList>
    </citation>
    <scope>NUCLEOTIDE SEQUENCE [LARGE SCALE GENOMIC DNA]</scope>
    <source>
        <strain evidence="3 4">DSM 23987</strain>
    </source>
</reference>
<name>A0A852WGM9_9MICO</name>
<dbReference type="Gene3D" id="3.30.420.60">
    <property type="entry name" value="eRF1 domain 2"/>
    <property type="match status" value="1"/>
</dbReference>
<keyword evidence="4" id="KW-1185">Reference proteome</keyword>
<dbReference type="SUPFAM" id="SSF53137">
    <property type="entry name" value="Translational machinery components"/>
    <property type="match status" value="1"/>
</dbReference>
<dbReference type="InterPro" id="IPR042226">
    <property type="entry name" value="eFR1_2_sf"/>
</dbReference>
<evidence type="ECO:0000256" key="1">
    <source>
        <dbReference type="SAM" id="MobiDB-lite"/>
    </source>
</evidence>
<feature type="region of interest" description="Disordered" evidence="1">
    <location>
        <begin position="1"/>
        <end position="33"/>
    </location>
</feature>
<proteinExistence type="predicted"/>
<dbReference type="RefSeq" id="WP_337795358.1">
    <property type="nucleotide sequence ID" value="NZ_JACCAB010000001.1"/>
</dbReference>
<evidence type="ECO:0000313" key="3">
    <source>
        <dbReference type="EMBL" id="NYG08413.1"/>
    </source>
</evidence>
<evidence type="ECO:0000313" key="4">
    <source>
        <dbReference type="Proteomes" id="UP000573599"/>
    </source>
</evidence>
<gene>
    <name evidence="3" type="ORF">BJ986_002900</name>
</gene>
<evidence type="ECO:0000259" key="2">
    <source>
        <dbReference type="Pfam" id="PF18859"/>
    </source>
</evidence>
<dbReference type="NCBIfam" id="NF041024">
    <property type="entry name" value="acVLRF1_NCBI"/>
    <property type="match status" value="1"/>
</dbReference>
<dbReference type="InterPro" id="IPR040783">
    <property type="entry name" value="VLRF1"/>
</dbReference>
<dbReference type="Proteomes" id="UP000573599">
    <property type="component" value="Unassembled WGS sequence"/>
</dbReference>
<dbReference type="EMBL" id="JACCAB010000001">
    <property type="protein sequence ID" value="NYG08413.1"/>
    <property type="molecule type" value="Genomic_DNA"/>
</dbReference>
<dbReference type="AlphaFoldDB" id="A0A852WGM9"/>
<organism evidence="3 4">
    <name type="scientific">Pedococcus badiiscoriae</name>
    <dbReference type="NCBI Taxonomy" id="642776"/>
    <lineage>
        <taxon>Bacteria</taxon>
        <taxon>Bacillati</taxon>
        <taxon>Actinomycetota</taxon>
        <taxon>Actinomycetes</taxon>
        <taxon>Micrococcales</taxon>
        <taxon>Intrasporangiaceae</taxon>
        <taxon>Pedococcus</taxon>
    </lineage>
</organism>
<protein>
    <recommendedName>
        <fullName evidence="2">Actinobacteria/chloroflexi VLRF1 release factor domain-containing protein</fullName>
    </recommendedName>
</protein>
<feature type="domain" description="Actinobacteria/chloroflexi VLRF1 release factor" evidence="2">
    <location>
        <begin position="72"/>
        <end position="201"/>
    </location>
</feature>
<accession>A0A852WGM9</accession>
<sequence length="208" mass="22668">MGPGQDHRRRPRAAARAGVQPLSPAGPSAPRSRVVDVAPERIDGWLERFAANNADSETPQRIVGREEFAHDPLGVLLIRRGGYAVGLGRGATFTESKVGTRHVQSRTAAGGWSQQRFARRRGNQADELVRAVVEHTLRILPRGVPSGLVVGGDKALVRAVLDDPRLAHLVALPRRELYDLPDPRRAVLEDALYRGRAVRVTIEDAPGL</sequence>
<comment type="caution">
    <text evidence="3">The sequence shown here is derived from an EMBL/GenBank/DDBJ whole genome shotgun (WGS) entry which is preliminary data.</text>
</comment>